<proteinExistence type="predicted"/>
<organism evidence="1 2">
    <name type="scientific">Anopheles farauti</name>
    <dbReference type="NCBI Taxonomy" id="69004"/>
    <lineage>
        <taxon>Eukaryota</taxon>
        <taxon>Metazoa</taxon>
        <taxon>Ecdysozoa</taxon>
        <taxon>Arthropoda</taxon>
        <taxon>Hexapoda</taxon>
        <taxon>Insecta</taxon>
        <taxon>Pterygota</taxon>
        <taxon>Neoptera</taxon>
        <taxon>Endopterygota</taxon>
        <taxon>Diptera</taxon>
        <taxon>Nematocera</taxon>
        <taxon>Culicoidea</taxon>
        <taxon>Culicidae</taxon>
        <taxon>Anophelinae</taxon>
        <taxon>Anopheles</taxon>
    </lineage>
</organism>
<dbReference type="EnsemblMetazoa" id="AFAF007871-RA">
    <property type="protein sequence ID" value="AFAF007871-PA"/>
    <property type="gene ID" value="AFAF007871"/>
</dbReference>
<protein>
    <submittedName>
        <fullName evidence="1">Uncharacterized protein</fullName>
    </submittedName>
</protein>
<dbReference type="EMBL" id="AXCN02000343">
    <property type="status" value="NOT_ANNOTATED_CDS"/>
    <property type="molecule type" value="Genomic_DNA"/>
</dbReference>
<keyword evidence="2" id="KW-1185">Reference proteome</keyword>
<reference evidence="2" key="1">
    <citation type="submission" date="2014-01" db="EMBL/GenBank/DDBJ databases">
        <title>The Genome Sequence of Anopheles farauti FAR1 (V2).</title>
        <authorList>
            <consortium name="The Broad Institute Genomics Platform"/>
            <person name="Neafsey D.E."/>
            <person name="Besansky N."/>
            <person name="Howell P."/>
            <person name="Walton C."/>
            <person name="Young S.K."/>
            <person name="Zeng Q."/>
            <person name="Gargeya S."/>
            <person name="Fitzgerald M."/>
            <person name="Haas B."/>
            <person name="Abouelleil A."/>
            <person name="Allen A.W."/>
            <person name="Alvarado L."/>
            <person name="Arachchi H.M."/>
            <person name="Berlin A.M."/>
            <person name="Chapman S.B."/>
            <person name="Gainer-Dewar J."/>
            <person name="Goldberg J."/>
            <person name="Griggs A."/>
            <person name="Gujja S."/>
            <person name="Hansen M."/>
            <person name="Howarth C."/>
            <person name="Imamovic A."/>
            <person name="Ireland A."/>
            <person name="Larimer J."/>
            <person name="McCowan C."/>
            <person name="Murphy C."/>
            <person name="Pearson M."/>
            <person name="Poon T.W."/>
            <person name="Priest M."/>
            <person name="Roberts A."/>
            <person name="Saif S."/>
            <person name="Shea T."/>
            <person name="Sisk P."/>
            <person name="Sykes S."/>
            <person name="Wortman J."/>
            <person name="Nusbaum C."/>
            <person name="Birren B."/>
        </authorList>
    </citation>
    <scope>NUCLEOTIDE SEQUENCE [LARGE SCALE GENOMIC DNA]</scope>
    <source>
        <strain evidence="2">FAR1</strain>
    </source>
</reference>
<evidence type="ECO:0000313" key="2">
    <source>
        <dbReference type="Proteomes" id="UP000075886"/>
    </source>
</evidence>
<sequence>MHYGKPINYRGEKLPKCQLIQRWYIVGQREIRSVYRRRTVVLQHTAFTQHQHRAGEGETMMLLMTKGTMITATIRTKTAMGTGLVDKTLLNASFHSFLVFPTVFFVELRGH</sequence>
<dbReference type="Proteomes" id="UP000075886">
    <property type="component" value="Unassembled WGS sequence"/>
</dbReference>
<reference evidence="1" key="2">
    <citation type="submission" date="2020-05" db="UniProtKB">
        <authorList>
            <consortium name="EnsemblMetazoa"/>
        </authorList>
    </citation>
    <scope>IDENTIFICATION</scope>
    <source>
        <strain evidence="1">FAR1</strain>
    </source>
</reference>
<name>A0A182QDA9_9DIPT</name>
<dbReference type="VEuPathDB" id="VectorBase:AFAF007871"/>
<accession>A0A182QDA9</accession>
<evidence type="ECO:0000313" key="1">
    <source>
        <dbReference type="EnsemblMetazoa" id="AFAF007871-PA"/>
    </source>
</evidence>
<dbReference type="AlphaFoldDB" id="A0A182QDA9"/>